<feature type="transmembrane region" description="Helical" evidence="6">
    <location>
        <begin position="237"/>
        <end position="267"/>
    </location>
</feature>
<feature type="transmembrane region" description="Helical" evidence="6">
    <location>
        <begin position="12"/>
        <end position="29"/>
    </location>
</feature>
<evidence type="ECO:0000256" key="6">
    <source>
        <dbReference type="SAM" id="Phobius"/>
    </source>
</evidence>
<dbReference type="Pfam" id="PF00892">
    <property type="entry name" value="EamA"/>
    <property type="match status" value="2"/>
</dbReference>
<dbReference type="AlphaFoldDB" id="A0A8J6PNF4"/>
<dbReference type="InterPro" id="IPR000620">
    <property type="entry name" value="EamA_dom"/>
</dbReference>
<protein>
    <submittedName>
        <fullName evidence="8">DMT family transporter</fullName>
    </submittedName>
</protein>
<dbReference type="RefSeq" id="WP_188164575.1">
    <property type="nucleotide sequence ID" value="NZ_JACVVX010000003.1"/>
</dbReference>
<dbReference type="PANTHER" id="PTHR32322:SF2">
    <property type="entry name" value="EAMA DOMAIN-CONTAINING PROTEIN"/>
    <property type="match status" value="1"/>
</dbReference>
<keyword evidence="4 6" id="KW-1133">Transmembrane helix</keyword>
<evidence type="ECO:0000256" key="3">
    <source>
        <dbReference type="ARBA" id="ARBA00022692"/>
    </source>
</evidence>
<feature type="transmembrane region" description="Helical" evidence="6">
    <location>
        <begin position="161"/>
        <end position="180"/>
    </location>
</feature>
<evidence type="ECO:0000313" key="8">
    <source>
        <dbReference type="EMBL" id="MBD0415132.1"/>
    </source>
</evidence>
<dbReference type="InterPro" id="IPR050638">
    <property type="entry name" value="AA-Vitamin_Transporters"/>
</dbReference>
<name>A0A8J6PNF4_9HYPH</name>
<evidence type="ECO:0000256" key="1">
    <source>
        <dbReference type="ARBA" id="ARBA00004141"/>
    </source>
</evidence>
<feature type="domain" description="EamA" evidence="7">
    <location>
        <begin position="158"/>
        <end position="291"/>
    </location>
</feature>
<feature type="transmembrane region" description="Helical" evidence="6">
    <location>
        <begin position="273"/>
        <end position="291"/>
    </location>
</feature>
<organism evidence="8 9">
    <name type="scientific">Oryzicola mucosus</name>
    <dbReference type="NCBI Taxonomy" id="2767425"/>
    <lineage>
        <taxon>Bacteria</taxon>
        <taxon>Pseudomonadati</taxon>
        <taxon>Pseudomonadota</taxon>
        <taxon>Alphaproteobacteria</taxon>
        <taxon>Hyphomicrobiales</taxon>
        <taxon>Phyllobacteriaceae</taxon>
        <taxon>Oryzicola</taxon>
    </lineage>
</organism>
<accession>A0A8J6PNF4</accession>
<comment type="similarity">
    <text evidence="2">Belongs to the EamA transporter family.</text>
</comment>
<feature type="domain" description="EamA" evidence="7">
    <location>
        <begin position="12"/>
        <end position="146"/>
    </location>
</feature>
<feature type="transmembrane region" description="Helical" evidence="6">
    <location>
        <begin position="130"/>
        <end position="149"/>
    </location>
</feature>
<gene>
    <name evidence="8" type="ORF">ICI42_10750</name>
</gene>
<dbReference type="SUPFAM" id="SSF103481">
    <property type="entry name" value="Multidrug resistance efflux transporter EmrE"/>
    <property type="match status" value="2"/>
</dbReference>
<dbReference type="PANTHER" id="PTHR32322">
    <property type="entry name" value="INNER MEMBRANE TRANSPORTER"/>
    <property type="match status" value="1"/>
</dbReference>
<evidence type="ECO:0000256" key="4">
    <source>
        <dbReference type="ARBA" id="ARBA00022989"/>
    </source>
</evidence>
<keyword evidence="9" id="KW-1185">Reference proteome</keyword>
<feature type="transmembrane region" description="Helical" evidence="6">
    <location>
        <begin position="212"/>
        <end position="230"/>
    </location>
</feature>
<feature type="transmembrane region" description="Helical" evidence="6">
    <location>
        <begin position="75"/>
        <end position="95"/>
    </location>
</feature>
<feature type="transmembrane region" description="Helical" evidence="6">
    <location>
        <begin position="187"/>
        <end position="206"/>
    </location>
</feature>
<comment type="caution">
    <text evidence="8">The sequence shown here is derived from an EMBL/GenBank/DDBJ whole genome shotgun (WGS) entry which is preliminary data.</text>
</comment>
<evidence type="ECO:0000259" key="7">
    <source>
        <dbReference type="Pfam" id="PF00892"/>
    </source>
</evidence>
<dbReference type="EMBL" id="JACVVX010000003">
    <property type="protein sequence ID" value="MBD0415132.1"/>
    <property type="molecule type" value="Genomic_DNA"/>
</dbReference>
<keyword evidence="3 6" id="KW-0812">Transmembrane</keyword>
<dbReference type="GO" id="GO:0016020">
    <property type="term" value="C:membrane"/>
    <property type="evidence" value="ECO:0007669"/>
    <property type="project" value="UniProtKB-SubCell"/>
</dbReference>
<feature type="transmembrane region" description="Helical" evidence="6">
    <location>
        <begin position="101"/>
        <end position="123"/>
    </location>
</feature>
<evidence type="ECO:0000313" key="9">
    <source>
        <dbReference type="Proteomes" id="UP000643405"/>
    </source>
</evidence>
<dbReference type="InterPro" id="IPR037185">
    <property type="entry name" value="EmrE-like"/>
</dbReference>
<dbReference type="Proteomes" id="UP000643405">
    <property type="component" value="Unassembled WGS sequence"/>
</dbReference>
<feature type="transmembrane region" description="Helical" evidence="6">
    <location>
        <begin position="35"/>
        <end position="55"/>
    </location>
</feature>
<proteinExistence type="inferred from homology"/>
<reference evidence="8" key="1">
    <citation type="submission" date="2020-09" db="EMBL/GenBank/DDBJ databases">
        <title>Genome seq and assembly of Tianweitania sp.</title>
        <authorList>
            <person name="Chhetri G."/>
        </authorList>
    </citation>
    <scope>NUCLEOTIDE SEQUENCE</scope>
    <source>
        <strain evidence="8">Rool2</strain>
    </source>
</reference>
<keyword evidence="5 6" id="KW-0472">Membrane</keyword>
<comment type="subcellular location">
    <subcellularLocation>
        <location evidence="1">Membrane</location>
        <topology evidence="1">Multi-pass membrane protein</topology>
    </subcellularLocation>
</comment>
<evidence type="ECO:0000256" key="5">
    <source>
        <dbReference type="ARBA" id="ARBA00023136"/>
    </source>
</evidence>
<sequence>MKTIVKPSEGWSLAALLLAGIIIGLSPIFVRLSDIGPISTAFWRVTLALLPLLVWRAAEDRKEQANQQPRSLREVLALVTPGAMLAGDLLTWHISIHITSVANATLLANLAPIFVVLGGWLLFGNTVSRTFLAGLALAVAGVAVLNLGVASGGAGDLRGDAIAVVAAMFYGGYVLSLSRLRSRYSTLTTLLWSTGSAAVCLLPFALVFEPSIWPLTAYAWAIVIALAWICHIGGQGLIIYALAVLPASFSSLTLLIQPVVAAFVAWLLLNETISAFQALGGVVVIAGILVARRG</sequence>
<evidence type="ECO:0000256" key="2">
    <source>
        <dbReference type="ARBA" id="ARBA00007362"/>
    </source>
</evidence>